<dbReference type="AlphaFoldDB" id="A0A1U6HYB2"/>
<protein>
    <submittedName>
        <fullName evidence="3">NAD(P)-dependent dehydrogenase, short-chain alcohol dehydrogenase family</fullName>
    </submittedName>
</protein>
<dbReference type="STRING" id="428990.SAMN06295987_103343"/>
<dbReference type="InterPro" id="IPR020904">
    <property type="entry name" value="Sc_DH/Rdtase_CS"/>
</dbReference>
<keyword evidence="2" id="KW-0560">Oxidoreductase</keyword>
<proteinExistence type="inferred from homology"/>
<dbReference type="EMBL" id="FVZE01000003">
    <property type="protein sequence ID" value="SLK00740.1"/>
    <property type="molecule type" value="Genomic_DNA"/>
</dbReference>
<evidence type="ECO:0000256" key="2">
    <source>
        <dbReference type="ARBA" id="ARBA00023002"/>
    </source>
</evidence>
<dbReference type="InterPro" id="IPR036291">
    <property type="entry name" value="NAD(P)-bd_dom_sf"/>
</dbReference>
<evidence type="ECO:0000313" key="4">
    <source>
        <dbReference type="Proteomes" id="UP000190989"/>
    </source>
</evidence>
<name>A0A1U6HYB2_9SPHN</name>
<dbReference type="RefSeq" id="WP_054944505.1">
    <property type="nucleotide sequence ID" value="NZ_FVZE01000003.1"/>
</dbReference>
<organism evidence="3 4">
    <name type="scientific">Novosphingobium mathurense</name>
    <dbReference type="NCBI Taxonomy" id="428990"/>
    <lineage>
        <taxon>Bacteria</taxon>
        <taxon>Pseudomonadati</taxon>
        <taxon>Pseudomonadota</taxon>
        <taxon>Alphaproteobacteria</taxon>
        <taxon>Sphingomonadales</taxon>
        <taxon>Sphingomonadaceae</taxon>
        <taxon>Novosphingobium</taxon>
    </lineage>
</organism>
<reference evidence="4" key="1">
    <citation type="submission" date="2017-02" db="EMBL/GenBank/DDBJ databases">
        <authorList>
            <person name="Varghese N."/>
            <person name="Submissions S."/>
        </authorList>
    </citation>
    <scope>NUCLEOTIDE SEQUENCE [LARGE SCALE GENOMIC DNA]</scope>
    <source>
        <strain evidence="4">SM117</strain>
    </source>
</reference>
<dbReference type="PRINTS" id="PR00080">
    <property type="entry name" value="SDRFAMILY"/>
</dbReference>
<keyword evidence="4" id="KW-1185">Reference proteome</keyword>
<sequence length="265" mass="27926">MTGRLQGKAALITGAADGIGRGAARRMAAEGAGVLIVDFDERQGAQVAAELCAQGAQAAFFPCDVTDKDQVKAAVARCVDQFGGIDILVNNAYRGRGASRIEGKDDAAFADAMSMCLYAAKWSMEAAFAHMRARGWGRIINVASLNGVNAHMGTAEYNAGKEALRAYSRTAAREWARHGICVNLVCPAARSSSFRHFEQMQPQAAAATEAANPMGRIGDPEADVGGVMLFLASEDARYLTGNTLFVDGGGHINGVPWMPDLGPEN</sequence>
<dbReference type="PROSITE" id="PS00061">
    <property type="entry name" value="ADH_SHORT"/>
    <property type="match status" value="1"/>
</dbReference>
<evidence type="ECO:0000256" key="1">
    <source>
        <dbReference type="ARBA" id="ARBA00006484"/>
    </source>
</evidence>
<dbReference type="CDD" id="cd05233">
    <property type="entry name" value="SDR_c"/>
    <property type="match status" value="1"/>
</dbReference>
<dbReference type="SUPFAM" id="SSF51735">
    <property type="entry name" value="NAD(P)-binding Rossmann-fold domains"/>
    <property type="match status" value="1"/>
</dbReference>
<evidence type="ECO:0000313" key="3">
    <source>
        <dbReference type="EMBL" id="SLK00740.1"/>
    </source>
</evidence>
<dbReference type="PRINTS" id="PR00081">
    <property type="entry name" value="GDHRDH"/>
</dbReference>
<dbReference type="InterPro" id="IPR002347">
    <property type="entry name" value="SDR_fam"/>
</dbReference>
<dbReference type="Proteomes" id="UP000190989">
    <property type="component" value="Unassembled WGS sequence"/>
</dbReference>
<dbReference type="Gene3D" id="3.40.50.720">
    <property type="entry name" value="NAD(P)-binding Rossmann-like Domain"/>
    <property type="match status" value="1"/>
</dbReference>
<dbReference type="GO" id="GO:0016491">
    <property type="term" value="F:oxidoreductase activity"/>
    <property type="evidence" value="ECO:0007669"/>
    <property type="project" value="UniProtKB-KW"/>
</dbReference>
<accession>A0A1U6HYB2</accession>
<dbReference type="FunFam" id="3.40.50.720:FF:000084">
    <property type="entry name" value="Short-chain dehydrogenase reductase"/>
    <property type="match status" value="1"/>
</dbReference>
<dbReference type="Pfam" id="PF13561">
    <property type="entry name" value="adh_short_C2"/>
    <property type="match status" value="1"/>
</dbReference>
<dbReference type="PANTHER" id="PTHR24321">
    <property type="entry name" value="DEHYDROGENASES, SHORT CHAIN"/>
    <property type="match status" value="1"/>
</dbReference>
<comment type="similarity">
    <text evidence="1">Belongs to the short-chain dehydrogenases/reductases (SDR) family.</text>
</comment>
<gene>
    <name evidence="3" type="ORF">SAMN06295987_103343</name>
</gene>
<dbReference type="PANTHER" id="PTHR24321:SF14">
    <property type="entry name" value="SHORT-CHAIN TYPE DEHYDROGENASE_REDUCTASE BLR2146-RELATED"/>
    <property type="match status" value="1"/>
</dbReference>